<dbReference type="SUPFAM" id="SSF51735">
    <property type="entry name" value="NAD(P)-binding Rossmann-fold domains"/>
    <property type="match status" value="1"/>
</dbReference>
<dbReference type="AlphaFoldDB" id="A0A7U3ZGM9"/>
<dbReference type="EMBL" id="CP002859">
    <property type="protein sequence ID" value="AEI46860.1"/>
    <property type="molecule type" value="Genomic_DNA"/>
</dbReference>
<dbReference type="Gene3D" id="3.40.50.720">
    <property type="entry name" value="NAD(P)-binding Rossmann-like Domain"/>
    <property type="match status" value="1"/>
</dbReference>
<dbReference type="Pfam" id="PF01370">
    <property type="entry name" value="Epimerase"/>
    <property type="match status" value="1"/>
</dbReference>
<evidence type="ECO:0000313" key="2">
    <source>
        <dbReference type="EMBL" id="AEI46860.1"/>
    </source>
</evidence>
<keyword evidence="3" id="KW-1185">Reference proteome</keyword>
<dbReference type="RefSeq" id="WP_013926185.1">
    <property type="nucleotide sequence ID" value="NC_015703.1"/>
</dbReference>
<accession>A0A7U3ZGM9</accession>
<reference evidence="3" key="1">
    <citation type="submission" date="2011-06" db="EMBL/GenBank/DDBJ databases">
        <title>The complete genome of chromosome of Runella slithyformis DSM 19594.</title>
        <authorList>
            <consortium name="US DOE Joint Genome Institute (JGI-PGF)"/>
            <person name="Lucas S."/>
            <person name="Han J."/>
            <person name="Lapidus A."/>
            <person name="Bruce D."/>
            <person name="Goodwin L."/>
            <person name="Pitluck S."/>
            <person name="Peters L."/>
            <person name="Kyrpides N."/>
            <person name="Mavromatis K."/>
            <person name="Ivanova N."/>
            <person name="Ovchinnikova G."/>
            <person name="Zhang X."/>
            <person name="Misra M."/>
            <person name="Detter J.C."/>
            <person name="Tapia R."/>
            <person name="Han C."/>
            <person name="Land M."/>
            <person name="Hauser L."/>
            <person name="Markowitz V."/>
            <person name="Cheng J.-F."/>
            <person name="Hugenholtz P."/>
            <person name="Woyke T."/>
            <person name="Wu D."/>
            <person name="Tindall B."/>
            <person name="Faehrich R."/>
            <person name="Brambilla E."/>
            <person name="Klenk H.-P."/>
            <person name="Eisen J.A."/>
        </authorList>
    </citation>
    <scope>NUCLEOTIDE SEQUENCE [LARGE SCALE GENOMIC DNA]</scope>
    <source>
        <strain evidence="3">ATCC 29530 / DSM 19594 / LMG 11500 / NCIMB 11436 / LSU 4</strain>
    </source>
</reference>
<dbReference type="GO" id="GO:0005737">
    <property type="term" value="C:cytoplasm"/>
    <property type="evidence" value="ECO:0007669"/>
    <property type="project" value="TreeGrafter"/>
</dbReference>
<feature type="domain" description="NAD-dependent epimerase/dehydratase" evidence="1">
    <location>
        <begin position="4"/>
        <end position="213"/>
    </location>
</feature>
<reference evidence="2 3" key="2">
    <citation type="journal article" date="2012" name="Stand. Genomic Sci.">
        <title>Complete genome sequence of the aquatic bacterium Runella slithyformis type strain (LSU 4(T)).</title>
        <authorList>
            <person name="Copeland A."/>
            <person name="Zhang X."/>
            <person name="Misra M."/>
            <person name="Lapidus A."/>
            <person name="Nolan M."/>
            <person name="Lucas S."/>
            <person name="Deshpande S."/>
            <person name="Cheng J.F."/>
            <person name="Tapia R."/>
            <person name="Goodwin L.A."/>
            <person name="Pitluck S."/>
            <person name="Liolios K."/>
            <person name="Pagani I."/>
            <person name="Ivanova N."/>
            <person name="Mikhailova N."/>
            <person name="Pati A."/>
            <person name="Chen A."/>
            <person name="Palaniappan K."/>
            <person name="Land M."/>
            <person name="Hauser L."/>
            <person name="Pan C."/>
            <person name="Jeffries C.D."/>
            <person name="Detter J.C."/>
            <person name="Brambilla E.M."/>
            <person name="Rohde M."/>
            <person name="Djao O.D."/>
            <person name="Goker M."/>
            <person name="Sikorski J."/>
            <person name="Tindall B.J."/>
            <person name="Woyke T."/>
            <person name="Bristow J."/>
            <person name="Eisen J.A."/>
            <person name="Markowitz V."/>
            <person name="Hugenholtz P."/>
            <person name="Kyrpides N.C."/>
            <person name="Klenk H.P."/>
            <person name="Mavromatis K."/>
        </authorList>
    </citation>
    <scope>NUCLEOTIDE SEQUENCE [LARGE SCALE GENOMIC DNA]</scope>
    <source>
        <strain evidence="3">ATCC 29530 / DSM 19594 / LMG 11500 / NCIMB 11436 / LSU 4</strain>
    </source>
</reference>
<dbReference type="Proteomes" id="UP000000493">
    <property type="component" value="Chromosome"/>
</dbReference>
<evidence type="ECO:0000313" key="3">
    <source>
        <dbReference type="Proteomes" id="UP000000493"/>
    </source>
</evidence>
<sequence>MQTILGAGGAIGSELAKALGQQYTQKIRLVSRNPKKVNPTDELFAADLSNPADVDAAVAGSEVVYVTIGFEYKLSVWREKWPAFLRLVIDACAKHNAKLVFFDNVYMYAKEEIPHMTEESKMNPPSEKGKVRKQLVDMIFEAVKAGKLKALIARSADFYGPGIGTSMLQETIFKNLQKDKAAQWIGGVNFRHSATYTPDAARATALLGNTPDAYDQVWHLPTYPDAPTGREWTALFAKEMNKKAKVSAIPKFMLKILGWFIPILGEVYEMTYQYDQPYFFDSSKFMKRFPDFQTTGYAEGVKEIVDRG</sequence>
<dbReference type="InterPro" id="IPR051783">
    <property type="entry name" value="NAD(P)-dependent_oxidoreduct"/>
</dbReference>
<dbReference type="PANTHER" id="PTHR48079:SF6">
    <property type="entry name" value="NAD(P)-BINDING DOMAIN-CONTAINING PROTEIN-RELATED"/>
    <property type="match status" value="1"/>
</dbReference>
<dbReference type="GO" id="GO:0004029">
    <property type="term" value="F:aldehyde dehydrogenase (NAD+) activity"/>
    <property type="evidence" value="ECO:0007669"/>
    <property type="project" value="TreeGrafter"/>
</dbReference>
<dbReference type="PANTHER" id="PTHR48079">
    <property type="entry name" value="PROTEIN YEEZ"/>
    <property type="match status" value="1"/>
</dbReference>
<dbReference type="InterPro" id="IPR001509">
    <property type="entry name" value="Epimerase_deHydtase"/>
</dbReference>
<evidence type="ECO:0000259" key="1">
    <source>
        <dbReference type="Pfam" id="PF01370"/>
    </source>
</evidence>
<organism evidence="2 3">
    <name type="scientific">Runella slithyformis (strain ATCC 29530 / DSM 19594 / LMG 11500 / NCIMB 11436 / LSU 4)</name>
    <dbReference type="NCBI Taxonomy" id="761193"/>
    <lineage>
        <taxon>Bacteria</taxon>
        <taxon>Pseudomonadati</taxon>
        <taxon>Bacteroidota</taxon>
        <taxon>Cytophagia</taxon>
        <taxon>Cytophagales</taxon>
        <taxon>Spirosomataceae</taxon>
        <taxon>Runella</taxon>
    </lineage>
</organism>
<protein>
    <submittedName>
        <fullName evidence="2">NAD-dependent epimerase/dehydratase</fullName>
    </submittedName>
</protein>
<proteinExistence type="predicted"/>
<name>A0A7U3ZGM9_RUNSL</name>
<gene>
    <name evidence="2" type="ordered locus">Runsl_0410</name>
</gene>
<dbReference type="InterPro" id="IPR036291">
    <property type="entry name" value="NAD(P)-bd_dom_sf"/>
</dbReference>
<dbReference type="KEGG" id="rsi:Runsl_0410"/>